<dbReference type="FunFam" id="1.10.10.10:FF:000001">
    <property type="entry name" value="LysR family transcriptional regulator"/>
    <property type="match status" value="1"/>
</dbReference>
<dbReference type="PRINTS" id="PR00039">
    <property type="entry name" value="HTHLYSR"/>
</dbReference>
<dbReference type="InterPro" id="IPR036388">
    <property type="entry name" value="WH-like_DNA-bd_sf"/>
</dbReference>
<organism evidence="6 7">
    <name type="scientific">Peptoniphilus faecalis</name>
    <dbReference type="NCBI Taxonomy" id="2731255"/>
    <lineage>
        <taxon>Bacteria</taxon>
        <taxon>Bacillati</taxon>
        <taxon>Bacillota</taxon>
        <taxon>Tissierellia</taxon>
        <taxon>Tissierellales</taxon>
        <taxon>Peptoniphilaceae</taxon>
        <taxon>Peptoniphilus</taxon>
    </lineage>
</organism>
<dbReference type="Pfam" id="PF00126">
    <property type="entry name" value="HTH_1"/>
    <property type="match status" value="1"/>
</dbReference>
<evidence type="ECO:0000256" key="2">
    <source>
        <dbReference type="ARBA" id="ARBA00023015"/>
    </source>
</evidence>
<proteinExistence type="inferred from homology"/>
<comment type="caution">
    <text evidence="6">The sequence shown here is derived from an EMBL/GenBank/DDBJ whole genome shotgun (WGS) entry which is preliminary data.</text>
</comment>
<dbReference type="InterPro" id="IPR036390">
    <property type="entry name" value="WH_DNA-bd_sf"/>
</dbReference>
<dbReference type="RefSeq" id="WP_169969962.1">
    <property type="nucleotide sequence ID" value="NZ_JABDSR010000011.1"/>
</dbReference>
<dbReference type="InterPro" id="IPR050950">
    <property type="entry name" value="HTH-type_LysR_regulators"/>
</dbReference>
<dbReference type="GO" id="GO:0003700">
    <property type="term" value="F:DNA-binding transcription factor activity"/>
    <property type="evidence" value="ECO:0007669"/>
    <property type="project" value="InterPro"/>
</dbReference>
<evidence type="ECO:0000256" key="4">
    <source>
        <dbReference type="ARBA" id="ARBA00023163"/>
    </source>
</evidence>
<dbReference type="SUPFAM" id="SSF53850">
    <property type="entry name" value="Periplasmic binding protein-like II"/>
    <property type="match status" value="1"/>
</dbReference>
<dbReference type="Proteomes" id="UP000568273">
    <property type="component" value="Unassembled WGS sequence"/>
</dbReference>
<dbReference type="InterPro" id="IPR005119">
    <property type="entry name" value="LysR_subst-bd"/>
</dbReference>
<keyword evidence="7" id="KW-1185">Reference proteome</keyword>
<keyword evidence="2" id="KW-0805">Transcription regulation</keyword>
<dbReference type="SUPFAM" id="SSF46785">
    <property type="entry name" value="Winged helix' DNA-binding domain"/>
    <property type="match status" value="1"/>
</dbReference>
<dbReference type="InterPro" id="IPR000847">
    <property type="entry name" value="LysR_HTH_N"/>
</dbReference>
<evidence type="ECO:0000256" key="3">
    <source>
        <dbReference type="ARBA" id="ARBA00023125"/>
    </source>
</evidence>
<dbReference type="Gene3D" id="3.40.190.290">
    <property type="match status" value="1"/>
</dbReference>
<accession>A0A848RKM8</accession>
<name>A0A848RKM8_9FIRM</name>
<gene>
    <name evidence="6" type="ORF">HKO22_08255</name>
</gene>
<dbReference type="EMBL" id="JABDSR010000011">
    <property type="protein sequence ID" value="NMW85726.1"/>
    <property type="molecule type" value="Genomic_DNA"/>
</dbReference>
<evidence type="ECO:0000256" key="1">
    <source>
        <dbReference type="ARBA" id="ARBA00009437"/>
    </source>
</evidence>
<dbReference type="Gene3D" id="1.10.10.10">
    <property type="entry name" value="Winged helix-like DNA-binding domain superfamily/Winged helix DNA-binding domain"/>
    <property type="match status" value="1"/>
</dbReference>
<keyword evidence="3" id="KW-0238">DNA-binding</keyword>
<sequence>MELRQLEYFITIVQEGSITSAAKKLHMTQPPLSRQIKNLEEDLGEVLFYRKNNKMYLTEFGKFFLLKSKEIVSLSKNIKKEIKEFNEQNIGSILIGVTPTSIPLIFNNELKSFLKDNPKIVFDIYEGDTTFIYNLLNKGIINIGIVRSPFQKDNVNTIIKNPENMCVAMIDYFNWNKEKDCSIGDLDGKKIIIYHRYQKDLENSFFKNNIRPEIVCVCNSSSTTLRLAELGMGIAILPKSAIKQSNEHIVYKEILDDSLTSSTMAIWIKNNYLSKAEKLFLDFFTNL</sequence>
<evidence type="ECO:0000313" key="7">
    <source>
        <dbReference type="Proteomes" id="UP000568273"/>
    </source>
</evidence>
<comment type="similarity">
    <text evidence="1">Belongs to the LysR transcriptional regulatory family.</text>
</comment>
<feature type="domain" description="HTH lysR-type" evidence="5">
    <location>
        <begin position="1"/>
        <end position="58"/>
    </location>
</feature>
<dbReference type="PROSITE" id="PS50931">
    <property type="entry name" value="HTH_LYSR"/>
    <property type="match status" value="1"/>
</dbReference>
<dbReference type="AlphaFoldDB" id="A0A848RKM8"/>
<protein>
    <submittedName>
        <fullName evidence="6">LysR family transcriptional regulator</fullName>
    </submittedName>
</protein>
<dbReference type="Pfam" id="PF03466">
    <property type="entry name" value="LysR_substrate"/>
    <property type="match status" value="1"/>
</dbReference>
<evidence type="ECO:0000259" key="5">
    <source>
        <dbReference type="PROSITE" id="PS50931"/>
    </source>
</evidence>
<dbReference type="GO" id="GO:0005829">
    <property type="term" value="C:cytosol"/>
    <property type="evidence" value="ECO:0007669"/>
    <property type="project" value="TreeGrafter"/>
</dbReference>
<dbReference type="PANTHER" id="PTHR30419:SF28">
    <property type="entry name" value="HTH-TYPE TRANSCRIPTIONAL REGULATOR BSDA"/>
    <property type="match status" value="1"/>
</dbReference>
<dbReference type="PANTHER" id="PTHR30419">
    <property type="entry name" value="HTH-TYPE TRANSCRIPTIONAL REGULATOR YBHD"/>
    <property type="match status" value="1"/>
</dbReference>
<evidence type="ECO:0000313" key="6">
    <source>
        <dbReference type="EMBL" id="NMW85726.1"/>
    </source>
</evidence>
<keyword evidence="4" id="KW-0804">Transcription</keyword>
<dbReference type="GO" id="GO:0003677">
    <property type="term" value="F:DNA binding"/>
    <property type="evidence" value="ECO:0007669"/>
    <property type="project" value="UniProtKB-KW"/>
</dbReference>
<reference evidence="6" key="1">
    <citation type="submission" date="2020-04" db="EMBL/GenBank/DDBJ databases">
        <title>Peptoniphilus sp. nov. isolated from swine feces.</title>
        <authorList>
            <person name="Ryu S.W."/>
        </authorList>
    </citation>
    <scope>NUCLEOTIDE SEQUENCE [LARGE SCALE GENOMIC DNA]</scope>
    <source>
        <strain evidence="6">AGMB00490</strain>
    </source>
</reference>
<dbReference type="CDD" id="cd05466">
    <property type="entry name" value="PBP2_LTTR_substrate"/>
    <property type="match status" value="1"/>
</dbReference>